<keyword evidence="3" id="KW-1185">Reference proteome</keyword>
<organism evidence="2 3">
    <name type="scientific">Sediminibacterium goheungense</name>
    <dbReference type="NCBI Taxonomy" id="1086393"/>
    <lineage>
        <taxon>Bacteria</taxon>
        <taxon>Pseudomonadati</taxon>
        <taxon>Bacteroidota</taxon>
        <taxon>Chitinophagia</taxon>
        <taxon>Chitinophagales</taxon>
        <taxon>Chitinophagaceae</taxon>
        <taxon>Sediminibacterium</taxon>
    </lineage>
</organism>
<dbReference type="Gene3D" id="3.90.1150.200">
    <property type="match status" value="1"/>
</dbReference>
<name>A0A4R6IST2_9BACT</name>
<sequence length="123" mass="14599">MAKTNYQHIDEYHAAFSGEALQRMQKIRKMIRKLVPDVEECISYQIPCFKYKGYLIYYAAFDKHITLSHPFSQALLEHFKEQLKHYKVSKAAIQIPNKEPLPEKLIQDLLLFRKKENETKANK</sequence>
<dbReference type="OrthoDB" id="115213at2"/>
<dbReference type="InterPro" id="IPR014922">
    <property type="entry name" value="YdhG-like"/>
</dbReference>
<dbReference type="EMBL" id="SNWP01000013">
    <property type="protein sequence ID" value="TDO25367.1"/>
    <property type="molecule type" value="Genomic_DNA"/>
</dbReference>
<dbReference type="Pfam" id="PF08818">
    <property type="entry name" value="DUF1801"/>
    <property type="match status" value="1"/>
</dbReference>
<comment type="caution">
    <text evidence="2">The sequence shown here is derived from an EMBL/GenBank/DDBJ whole genome shotgun (WGS) entry which is preliminary data.</text>
</comment>
<dbReference type="AlphaFoldDB" id="A0A4R6IST2"/>
<dbReference type="SUPFAM" id="SSF159888">
    <property type="entry name" value="YdhG-like"/>
    <property type="match status" value="1"/>
</dbReference>
<evidence type="ECO:0000259" key="1">
    <source>
        <dbReference type="Pfam" id="PF08818"/>
    </source>
</evidence>
<gene>
    <name evidence="2" type="ORF">BC659_2908</name>
</gene>
<accession>A0A4R6IST2</accession>
<reference evidence="2 3" key="1">
    <citation type="submission" date="2019-03" db="EMBL/GenBank/DDBJ databases">
        <title>Genomic Encyclopedia of Archaeal and Bacterial Type Strains, Phase II (KMG-II): from individual species to whole genera.</title>
        <authorList>
            <person name="Goeker M."/>
        </authorList>
    </citation>
    <scope>NUCLEOTIDE SEQUENCE [LARGE SCALE GENOMIC DNA]</scope>
    <source>
        <strain evidence="2 3">DSM 28323</strain>
    </source>
</reference>
<protein>
    <submittedName>
        <fullName evidence="2">Uncharacterized protein YdhG (YjbR/CyaY superfamily)</fullName>
    </submittedName>
</protein>
<evidence type="ECO:0000313" key="2">
    <source>
        <dbReference type="EMBL" id="TDO25367.1"/>
    </source>
</evidence>
<evidence type="ECO:0000313" key="3">
    <source>
        <dbReference type="Proteomes" id="UP000295741"/>
    </source>
</evidence>
<feature type="domain" description="YdhG-like" evidence="1">
    <location>
        <begin position="23"/>
        <end position="110"/>
    </location>
</feature>
<proteinExistence type="predicted"/>
<dbReference type="Proteomes" id="UP000295741">
    <property type="component" value="Unassembled WGS sequence"/>
</dbReference>
<dbReference type="RefSeq" id="WP_133475480.1">
    <property type="nucleotide sequence ID" value="NZ_SNWP01000013.1"/>
</dbReference>